<dbReference type="Pfam" id="PF09852">
    <property type="entry name" value="DUF2079"/>
    <property type="match status" value="1"/>
</dbReference>
<dbReference type="InterPro" id="IPR018650">
    <property type="entry name" value="STSV1_Orf64"/>
</dbReference>
<accession>A0A5E8HDE8</accession>
<reference evidence="2 3" key="1">
    <citation type="submission" date="2013-04" db="EMBL/GenBank/DDBJ databases">
        <authorList>
            <person name="Harkins D.M."/>
            <person name="Durkin A.S."/>
            <person name="Brinkac L.M."/>
            <person name="Haft D.H."/>
            <person name="Selengut J.D."/>
            <person name="Sanka R."/>
            <person name="DePew J."/>
            <person name="Purushe J."/>
            <person name="Hartskeerl R.A."/>
            <person name="Ahmed A."/>
            <person name="van der Linden H."/>
            <person name="Goris M.G.A."/>
            <person name="Vinetz J.M."/>
            <person name="Sutton G.G."/>
            <person name="Nierman W.C."/>
            <person name="Fouts D.E."/>
        </authorList>
    </citation>
    <scope>NUCLEOTIDE SEQUENCE [LARGE SCALE GENOMIC DNA]</scope>
    <source>
        <strain evidence="2 3">Sao Paulo</strain>
    </source>
</reference>
<gene>
    <name evidence="2" type="ORF">LEP1GSC202_1905</name>
</gene>
<feature type="transmembrane region" description="Helical" evidence="1">
    <location>
        <begin position="276"/>
        <end position="293"/>
    </location>
</feature>
<dbReference type="STRING" id="1249483.LEP1GSC202_1905"/>
<dbReference type="OrthoDB" id="345630at2"/>
<dbReference type="AlphaFoldDB" id="A0A5E8HDE8"/>
<feature type="transmembrane region" description="Helical" evidence="1">
    <location>
        <begin position="413"/>
        <end position="433"/>
    </location>
</feature>
<evidence type="ECO:0000256" key="1">
    <source>
        <dbReference type="SAM" id="Phobius"/>
    </source>
</evidence>
<feature type="transmembrane region" description="Helical" evidence="1">
    <location>
        <begin position="71"/>
        <end position="92"/>
    </location>
</feature>
<organism evidence="2 3">
    <name type="scientific">Leptospira yanagawae serovar Saopaulo str. Sao Paulo = ATCC 700523</name>
    <dbReference type="NCBI Taxonomy" id="1249483"/>
    <lineage>
        <taxon>Bacteria</taxon>
        <taxon>Pseudomonadati</taxon>
        <taxon>Spirochaetota</taxon>
        <taxon>Spirochaetia</taxon>
        <taxon>Leptospirales</taxon>
        <taxon>Leptospiraceae</taxon>
        <taxon>Leptospira</taxon>
    </lineage>
</organism>
<dbReference type="RefSeq" id="WP_015676875.1">
    <property type="nucleotide sequence ID" value="NZ_AOGX02000015.1"/>
</dbReference>
<evidence type="ECO:0000313" key="3">
    <source>
        <dbReference type="Proteomes" id="UP000013996"/>
    </source>
</evidence>
<feature type="transmembrane region" description="Helical" evidence="1">
    <location>
        <begin position="314"/>
        <end position="337"/>
    </location>
</feature>
<feature type="transmembrane region" description="Helical" evidence="1">
    <location>
        <begin position="217"/>
        <end position="234"/>
    </location>
</feature>
<feature type="transmembrane region" description="Helical" evidence="1">
    <location>
        <begin position="161"/>
        <end position="181"/>
    </location>
</feature>
<keyword evidence="1" id="KW-0472">Membrane</keyword>
<feature type="transmembrane region" description="Helical" evidence="1">
    <location>
        <begin position="254"/>
        <end position="270"/>
    </location>
</feature>
<feature type="transmembrane region" description="Helical" evidence="1">
    <location>
        <begin position="25"/>
        <end position="43"/>
    </location>
</feature>
<keyword evidence="1" id="KW-0812">Transmembrane</keyword>
<feature type="transmembrane region" description="Helical" evidence="1">
    <location>
        <begin position="377"/>
        <end position="401"/>
    </location>
</feature>
<protein>
    <submittedName>
        <fullName evidence="2">Membrane protein, PF09852 family</fullName>
    </submittedName>
</protein>
<proteinExistence type="predicted"/>
<dbReference type="Proteomes" id="UP000013996">
    <property type="component" value="Unassembled WGS sequence"/>
</dbReference>
<dbReference type="EMBL" id="AOGX02000015">
    <property type="protein sequence ID" value="EOQ89295.1"/>
    <property type="molecule type" value="Genomic_DNA"/>
</dbReference>
<comment type="caution">
    <text evidence="2">The sequence shown here is derived from an EMBL/GenBank/DDBJ whole genome shotgun (WGS) entry which is preliminary data.</text>
</comment>
<evidence type="ECO:0000313" key="2">
    <source>
        <dbReference type="EMBL" id="EOQ89295.1"/>
    </source>
</evidence>
<keyword evidence="1" id="KW-1133">Transmembrane helix</keyword>
<name>A0A5E8HDE8_9LEPT</name>
<sequence length="593" mass="69571">MIYLFFLSSLVTSFLFVSPKNFHAPLQKGVSLLYLFLCIYSFWKQKYKSNRSDENLTQYLSPISIQNQKRILPYLVGISGFCFVLASTVHAYQLTNFFASSFLFHDADYIGISDILLSVWEGKGFESHYYSESVNGSYLHHHFAPGMFFLSPFVGLVPNRYGLAVGVFFYYQLATILWLYWAYRSKQKNNSNISYKFLVLWVVLTNQLYLYRIGSSYHFEILVVVSGFFFFFQWNKIKSFGSVVANKTKSHLRIQYLTFGSFGLSLLFFLSQKEDIGIYLVLFLLPQLFYECYHGIVRKKIKSWKDLFSLQKHLSFALQILIFGITFLYLVYVFFLYPHVTQSDSHFIWSKILTQDYHSSFKQVTSVSKSIQIYLEIIVSGGIGILQLVPECLGIAFIYLTHFFSSRPWHHEVYSYYSYSLVPFLLYSGILWLKSEKQISLPIVFLILSCLFWKNAMDQNFPLKTESKETWYDQRVQSEVVEDLIMANTILNSDSHPIQSKVPSNEPIVFSQYNLAFFITEKTKLYPLEHLPNQKEICRETNVCYVVIAPQFTDEKLWPKKRIFDTFEGSKFLPLQKIWQGKQVEVWKRIETN</sequence>